<accession>A0A3M7QJV2</accession>
<reference evidence="1 2" key="1">
    <citation type="journal article" date="2018" name="Sci. Rep.">
        <title>Genomic signatures of local adaptation to the degree of environmental predictability in rotifers.</title>
        <authorList>
            <person name="Franch-Gras L."/>
            <person name="Hahn C."/>
            <person name="Garcia-Roger E.M."/>
            <person name="Carmona M.J."/>
            <person name="Serra M."/>
            <person name="Gomez A."/>
        </authorList>
    </citation>
    <scope>NUCLEOTIDE SEQUENCE [LARGE SCALE GENOMIC DNA]</scope>
    <source>
        <strain evidence="1">HYR1</strain>
    </source>
</reference>
<evidence type="ECO:0000313" key="2">
    <source>
        <dbReference type="Proteomes" id="UP000276133"/>
    </source>
</evidence>
<protein>
    <submittedName>
        <fullName evidence="1">Uncharacterized protein</fullName>
    </submittedName>
</protein>
<keyword evidence="2" id="KW-1185">Reference proteome</keyword>
<dbReference type="AlphaFoldDB" id="A0A3M7QJV2"/>
<dbReference type="Proteomes" id="UP000276133">
    <property type="component" value="Unassembled WGS sequence"/>
</dbReference>
<dbReference type="EMBL" id="REGN01005874">
    <property type="protein sequence ID" value="RNA11727.1"/>
    <property type="molecule type" value="Genomic_DNA"/>
</dbReference>
<name>A0A3M7QJV2_BRAPC</name>
<sequence>MVLRKETSLNRKPIVYNKNGSHNSNFKTPTLLFYLNFYYKRYVYVRPCTKYPTHGIKACVVKQGDTLIIVTVSFLKIFVQSQNEVALMTHYILNYITKILWIVIGKSIEQQRQVGILGEIGLNQLKPAYSLDLSKVNGCVRRIRIDGV</sequence>
<proteinExistence type="predicted"/>
<comment type="caution">
    <text evidence="1">The sequence shown here is derived from an EMBL/GenBank/DDBJ whole genome shotgun (WGS) entry which is preliminary data.</text>
</comment>
<organism evidence="1 2">
    <name type="scientific">Brachionus plicatilis</name>
    <name type="common">Marine rotifer</name>
    <name type="synonym">Brachionus muelleri</name>
    <dbReference type="NCBI Taxonomy" id="10195"/>
    <lineage>
        <taxon>Eukaryota</taxon>
        <taxon>Metazoa</taxon>
        <taxon>Spiralia</taxon>
        <taxon>Gnathifera</taxon>
        <taxon>Rotifera</taxon>
        <taxon>Eurotatoria</taxon>
        <taxon>Monogononta</taxon>
        <taxon>Pseudotrocha</taxon>
        <taxon>Ploima</taxon>
        <taxon>Brachionidae</taxon>
        <taxon>Brachionus</taxon>
    </lineage>
</organism>
<evidence type="ECO:0000313" key="1">
    <source>
        <dbReference type="EMBL" id="RNA11727.1"/>
    </source>
</evidence>
<gene>
    <name evidence="1" type="ORF">BpHYR1_034180</name>
</gene>